<sequence length="854" mass="94328">MEMGNFRPDSHVAQRSRRDKLRVQQFSTSVPHLEDFTGPNLEQSSVSPDLMQVRDVRNGSLLYDSSTLASSNEIISFSTNSNVLSDHRELGSAQHNNRPIMTGDDLFTILPHPVSSHFRVTGDFQGCGDMRSLDSQTNSEWVVNYASGSGSGSAGRESNQNAVLEGEVLSNNMKVSDVSTSRKYLRPDNYDEYQDVQSTSTNPSSEIPCQYREKFFGDMHYATPLVQNTVQDVVTLASIGTRGLEVASLLQHNARDTGHASWTDHSGNELILLPNYGNQASAFRYNHASNWSNRPAESFHQWSTESGFIGRKSDLELRSVASDAPTQVLSLSLSSNPPSKVNVGHFGEGYEPQDLHSKDDDVLNAHHQDLKDTKSGFFGTIPKPSRACKKPVQDTGGTCSYNVHRGTGPLGPFTGYATILKNSRFLKPAQELLDEFCHLTRPKLAKISHASERVSGDRVTSLASASASAEADAANNVYDREVKGKGNNSSGVSSTTFYSSNQINCEGGVGSSSCESYKPEYQEMKAKLLYLQEEVCKRYKLYQQQMQMVVSSFESVAGLSAATPYVSLAFKTISKNFRCLRGAITNQLKHVTKALGEELLSSATGTSSSKGDTNTTKLKCMDQILQKHKSCGVNVGFLEPQQHVWRPQRGLPERAVAILRAWLFEHFLHPYPTDTDKHMLATQTGLSRNQVSNWFINARVRVWKPMVEEIHMLETQGLAQSSQNLNKNERRSASEGTAGSFNSDQSLNKLAISAMSDEQLDYSGIGSSRGNEEALTAEGWSQEKRSRVESQFTTSMDRSLMGFMPYQRRGIEVGGLGPVSLTLGLRHGVESSQQRQEDQLRRQFGGQIIHDFVG</sequence>
<dbReference type="EMBL" id="CM051395">
    <property type="protein sequence ID" value="KAJ4725079.1"/>
    <property type="molecule type" value="Genomic_DNA"/>
</dbReference>
<protein>
    <submittedName>
        <fullName evidence="1">BEL1-like homeodomain 8</fullName>
    </submittedName>
</protein>
<accession>A0ACC1YNX6</accession>
<evidence type="ECO:0000313" key="1">
    <source>
        <dbReference type="EMBL" id="KAJ4725079.1"/>
    </source>
</evidence>
<reference evidence="1 2" key="1">
    <citation type="journal article" date="2023" name="Science">
        <title>Complex scaffold remodeling in plant triterpene biosynthesis.</title>
        <authorList>
            <person name="De La Pena R."/>
            <person name="Hodgson H."/>
            <person name="Liu J.C."/>
            <person name="Stephenson M.J."/>
            <person name="Martin A.C."/>
            <person name="Owen C."/>
            <person name="Harkess A."/>
            <person name="Leebens-Mack J."/>
            <person name="Jimenez L.E."/>
            <person name="Osbourn A."/>
            <person name="Sattely E.S."/>
        </authorList>
    </citation>
    <scope>NUCLEOTIDE SEQUENCE [LARGE SCALE GENOMIC DNA]</scope>
    <source>
        <strain evidence="2">cv. JPN11</strain>
        <tissue evidence="1">Leaf</tissue>
    </source>
</reference>
<gene>
    <name evidence="1" type="ORF">OWV82_003997</name>
</gene>
<evidence type="ECO:0000313" key="2">
    <source>
        <dbReference type="Proteomes" id="UP001164539"/>
    </source>
</evidence>
<organism evidence="1 2">
    <name type="scientific">Melia azedarach</name>
    <name type="common">Chinaberry tree</name>
    <dbReference type="NCBI Taxonomy" id="155640"/>
    <lineage>
        <taxon>Eukaryota</taxon>
        <taxon>Viridiplantae</taxon>
        <taxon>Streptophyta</taxon>
        <taxon>Embryophyta</taxon>
        <taxon>Tracheophyta</taxon>
        <taxon>Spermatophyta</taxon>
        <taxon>Magnoliopsida</taxon>
        <taxon>eudicotyledons</taxon>
        <taxon>Gunneridae</taxon>
        <taxon>Pentapetalae</taxon>
        <taxon>rosids</taxon>
        <taxon>malvids</taxon>
        <taxon>Sapindales</taxon>
        <taxon>Meliaceae</taxon>
        <taxon>Melia</taxon>
    </lineage>
</organism>
<proteinExistence type="predicted"/>
<name>A0ACC1YNX6_MELAZ</name>
<comment type="caution">
    <text evidence="1">The sequence shown here is derived from an EMBL/GenBank/DDBJ whole genome shotgun (WGS) entry which is preliminary data.</text>
</comment>
<dbReference type="Proteomes" id="UP001164539">
    <property type="component" value="Chromosome 2"/>
</dbReference>
<keyword evidence="2" id="KW-1185">Reference proteome</keyword>